<accession>A0A7W8FFM9</accession>
<evidence type="ECO:0000313" key="2">
    <source>
        <dbReference type="EMBL" id="MBB5144108.1"/>
    </source>
</evidence>
<evidence type="ECO:0000256" key="1">
    <source>
        <dbReference type="SAM" id="MobiDB-lite"/>
    </source>
</evidence>
<feature type="compositionally biased region" description="Low complexity" evidence="1">
    <location>
        <begin position="1485"/>
        <end position="1497"/>
    </location>
</feature>
<sequence>MNTIILAHPTAGQHTTVKAAPGSRISMDFVLEEATVERQGENLVFVFDDGSSILIEDFYVDFTGENLPEFEVGGQILSGSDFFAALGPDLAPAAGPEAARSARYNEMGNADLASGIDHLDGLDMSIPGSAVSMESQLAAPLMNLGAVNNSGPVSGEGPTSPPTVPPIGQSFAADVRAVMYNTGPNSADHVVTTPIFFKNADGSVVNLSGAPAGSYAVAWSFPADWDNSWLADPVVENGQLVFKLSPQGLQMLQQTGDDSFLRGFVTVTVTMNGQTSEYKVEVVGTQGTYFNSADYDEEYGAVSGLGTDYIGEYHQGSGQNGSYHITSSSKNNDIVLNDSLIGGSYVHASGNPSDMGHDFNTILMNKGVINTGGATAVTSYDGTLRVHDGVSAEGGNASNSIDMGKGQVHISNTSGHGVAASQGSNTISGNQILVEGSGAGVYAENGGQNSIINTGDKPLTIIGEDEGVYADGAGSSNYISNQHGTIDITGQSVEGLAATGNGANYVIGKNVNITGASGQTVPGGGMSGAAGIFASGGSINEVTAMDGDVTVTGHRGLEAVSGGSNDVSVEGQGNITVEGEIFGAGAFNLSSNNKLTAEQGAVTVTASNGSALVAADGSNEVTGKDVNITGSSSGLNAAGLGSNTVTGTGGSVTIKGDSSAVYATANTGGAAHVGNKIIGQGDTAITIEGGATGMNATGGGRNEVVGQGNNVITVTGEWDGMSADGALSANSILAVDGTVNVTGQDAEGLSAIRNGANYIIGKNVNITGASGQTVPGGGMSGAAGIFASGGSINEVTAMDGNVTVTGHRGLEALSGGSNDVSVEGQGNITVEGEIFGAGAFNQSSNNTLTAEQGTVTVTASNGSAIVAADGSNEVTGRDVNISGSSSGLNASGMGNNTVTGTGGSITIKGDSSAVYATANTGGAAHVGNKIIGQGDTAITIEGGATGMNATGGGRNEVVGQGSNVITVTGEWDGMSADGALSANSIHAPGGTVNVSGQYGVSATSGGANYIIGKNIDISGARQESSPAGPPTEGAGLFVSNAGDNQITASDGGTINISGARGMEVIGAGYNDVSIDGHGSIDVEGELFGMQASGASSSNILSLDSGNVNVTANYAPGTTNNATAMSALNGGHNEINSDGSVTVSITATAAGANNAVAMWAKGGGSLNIINGGQNSSVNITAQDGQGTALSANDGGRNEISLGAGSQITIQGNIKTDGNAASENKIVVSGSGNTVTVAGNVAQGSLNIVANADNTFTLILQASDMNEFASRYADWLNGLTDIGFFAGLTSVQFQIDGGWSGADEATLQGILSGFLGKVDGDKVSFTSTSDAQPESFSAAFDAPQDHDGFGHGGTDNNDSGDGIDPLHHDFDSDAYSTLLFANDDSDFLDADESLYDDAMNANYSETGIWDASSTESAASDSHEGYNTPGQSLAEMDDILREGDDSLDSVLQPASTAEETTGEHAVDARDLIDLTNTAALKEAALPVASAAQSQASSGDDAGARVAEPEAPSADVSGEVARQMVENA</sequence>
<reference evidence="2 3" key="1">
    <citation type="submission" date="2020-08" db="EMBL/GenBank/DDBJ databases">
        <title>Genomic Encyclopedia of Type Strains, Phase IV (KMG-IV): sequencing the most valuable type-strain genomes for metagenomic binning, comparative biology and taxonomic classification.</title>
        <authorList>
            <person name="Goeker M."/>
        </authorList>
    </citation>
    <scope>NUCLEOTIDE SEQUENCE [LARGE SCALE GENOMIC DNA]</scope>
    <source>
        <strain evidence="2 3">DSM 11275</strain>
    </source>
</reference>
<proteinExistence type="predicted"/>
<dbReference type="Proteomes" id="UP000539075">
    <property type="component" value="Unassembled WGS sequence"/>
</dbReference>
<protein>
    <submittedName>
        <fullName evidence="2">Uncharacterized protein</fullName>
    </submittedName>
</protein>
<comment type="caution">
    <text evidence="2">The sequence shown here is derived from an EMBL/GenBank/DDBJ whole genome shotgun (WGS) entry which is preliminary data.</text>
</comment>
<keyword evidence="3" id="KW-1185">Reference proteome</keyword>
<feature type="region of interest" description="Disordered" evidence="1">
    <location>
        <begin position="1337"/>
        <end position="1363"/>
    </location>
</feature>
<evidence type="ECO:0000313" key="3">
    <source>
        <dbReference type="Proteomes" id="UP000539075"/>
    </source>
</evidence>
<organism evidence="2 3">
    <name type="scientific">Desulfovibrio intestinalis</name>
    <dbReference type="NCBI Taxonomy" id="58621"/>
    <lineage>
        <taxon>Bacteria</taxon>
        <taxon>Pseudomonadati</taxon>
        <taxon>Thermodesulfobacteriota</taxon>
        <taxon>Desulfovibrionia</taxon>
        <taxon>Desulfovibrionales</taxon>
        <taxon>Desulfovibrionaceae</taxon>
        <taxon>Desulfovibrio</taxon>
    </lineage>
</organism>
<feature type="region of interest" description="Disordered" evidence="1">
    <location>
        <begin position="1483"/>
        <end position="1524"/>
    </location>
</feature>
<name>A0A7W8FFM9_9BACT</name>
<dbReference type="EMBL" id="JACHGO010000006">
    <property type="protein sequence ID" value="MBB5144108.1"/>
    <property type="molecule type" value="Genomic_DNA"/>
</dbReference>
<dbReference type="RefSeq" id="WP_183720434.1">
    <property type="nucleotide sequence ID" value="NZ_JACHGO010000006.1"/>
</dbReference>
<gene>
    <name evidence="2" type="ORF">HNQ38_002216</name>
</gene>